<dbReference type="RefSeq" id="WP_216416881.1">
    <property type="nucleotide sequence ID" value="NZ_JAHLQK010000003.1"/>
</dbReference>
<keyword evidence="2" id="KW-0378">Hydrolase</keyword>
<comment type="caution">
    <text evidence="2">The sequence shown here is derived from an EMBL/GenBank/DDBJ whole genome shotgun (WGS) entry which is preliminary data.</text>
</comment>
<dbReference type="EMBL" id="JAHLQK010000003">
    <property type="protein sequence ID" value="MBU5676752.1"/>
    <property type="molecule type" value="Genomic_DNA"/>
</dbReference>
<reference evidence="2 3" key="1">
    <citation type="submission" date="2021-06" db="EMBL/GenBank/DDBJ databases">
        <authorList>
            <person name="Sun Q."/>
            <person name="Li D."/>
        </authorList>
    </citation>
    <scope>NUCLEOTIDE SEQUENCE [LARGE SCALE GENOMIC DNA]</scope>
    <source>
        <strain evidence="2 3">MSJ-5</strain>
    </source>
</reference>
<evidence type="ECO:0000259" key="1">
    <source>
        <dbReference type="Pfam" id="PF24032"/>
    </source>
</evidence>
<evidence type="ECO:0000313" key="2">
    <source>
        <dbReference type="EMBL" id="MBU5676752.1"/>
    </source>
</evidence>
<name>A0ABS6G2Q5_9FIRM</name>
<evidence type="ECO:0000313" key="3">
    <source>
        <dbReference type="Proteomes" id="UP000779508"/>
    </source>
</evidence>
<organism evidence="2 3">
    <name type="scientific">Alkaliphilus flagellatus</name>
    <dbReference type="NCBI Taxonomy" id="2841507"/>
    <lineage>
        <taxon>Bacteria</taxon>
        <taxon>Bacillati</taxon>
        <taxon>Bacillota</taxon>
        <taxon>Clostridia</taxon>
        <taxon>Peptostreptococcales</taxon>
        <taxon>Natronincolaceae</taxon>
        <taxon>Alkaliphilus</taxon>
    </lineage>
</organism>
<dbReference type="Proteomes" id="UP000779508">
    <property type="component" value="Unassembled WGS sequence"/>
</dbReference>
<dbReference type="Pfam" id="PF24032">
    <property type="entry name" value="YQBQ"/>
    <property type="match status" value="1"/>
</dbReference>
<sequence length="315" mass="36551">MYELIIENNGNLYSPLIEGDIIWTTERLGSPGKLEFNVLKDEIINFQEGNSVRFRVNDKNVFFGYVWDKARNKDQIIKVTAYDQLRYLKYKDSYLYENKKASDVLKIIASQQNLKIGDVEDTGYVIVERARHNETLLDIIYDAIKLTFDNTKKLYVLYDDFGRLTLKNMESMRINLKVDDNTAEDFDYKTSLDNVYNHIKLSFKDKDNVGGEIPPAEDKNSIKNWGKLQYFEEIDEKTNVQAKANALLELYNRKNKILSIKNAIGDIRARAGTNLEINLPNIGDISIQNHMLIEGATHRFSNNEHFMDLKLEGRL</sequence>
<dbReference type="InterPro" id="IPR056937">
    <property type="entry name" value="YqbQ/XkdQ"/>
</dbReference>
<gene>
    <name evidence="2" type="ORF">KQI88_10005</name>
</gene>
<feature type="domain" description="YqbQ/XkdQ" evidence="1">
    <location>
        <begin position="22"/>
        <end position="312"/>
    </location>
</feature>
<dbReference type="GO" id="GO:0016787">
    <property type="term" value="F:hydrolase activity"/>
    <property type="evidence" value="ECO:0007669"/>
    <property type="project" value="UniProtKB-KW"/>
</dbReference>
<keyword evidence="3" id="KW-1185">Reference proteome</keyword>
<protein>
    <submittedName>
        <fullName evidence="2">Hydrolase</fullName>
    </submittedName>
</protein>
<proteinExistence type="predicted"/>
<accession>A0ABS6G2Q5</accession>